<gene>
    <name evidence="1" type="ORF">LPB138_04405</name>
</gene>
<accession>A0A1D8P5X6</accession>
<dbReference type="AlphaFoldDB" id="A0A1D8P5X6"/>
<reference evidence="1 2" key="1">
    <citation type="submission" date="2016-10" db="EMBL/GenBank/DDBJ databases">
        <title>Lutibacter sp. LPB0138, isolated from marine gastropod.</title>
        <authorList>
            <person name="Kim E."/>
            <person name="Yi H."/>
        </authorList>
    </citation>
    <scope>NUCLEOTIDE SEQUENCE [LARGE SCALE GENOMIC DNA]</scope>
    <source>
        <strain evidence="1 2">LPB0138</strain>
    </source>
</reference>
<keyword evidence="2" id="KW-1185">Reference proteome</keyword>
<evidence type="ECO:0008006" key="3">
    <source>
        <dbReference type="Google" id="ProtNLM"/>
    </source>
</evidence>
<dbReference type="EMBL" id="CP017478">
    <property type="protein sequence ID" value="AOW19971.1"/>
    <property type="molecule type" value="Genomic_DNA"/>
</dbReference>
<dbReference type="STRING" id="1850246.LPB138_04405"/>
<protein>
    <recommendedName>
        <fullName evidence="3">DUF4325 domain-containing protein</fullName>
    </recommendedName>
</protein>
<organism evidence="1 2">
    <name type="scientific">Urechidicola croceus</name>
    <dbReference type="NCBI Taxonomy" id="1850246"/>
    <lineage>
        <taxon>Bacteria</taxon>
        <taxon>Pseudomonadati</taxon>
        <taxon>Bacteroidota</taxon>
        <taxon>Flavobacteriia</taxon>
        <taxon>Flavobacteriales</taxon>
        <taxon>Flavobacteriaceae</taxon>
        <taxon>Urechidicola</taxon>
    </lineage>
</organism>
<evidence type="ECO:0000313" key="2">
    <source>
        <dbReference type="Proteomes" id="UP000176050"/>
    </source>
</evidence>
<dbReference type="KEGG" id="lul:LPB138_04405"/>
<name>A0A1D8P5X6_9FLAO</name>
<sequence>MKFEIIYTNNKAITTFKDDIGGYEILKAFTEIIDYIDLDNLKYIIFDYSNITSFTIPPDYIKTLKTFTQFPS</sequence>
<evidence type="ECO:0000313" key="1">
    <source>
        <dbReference type="EMBL" id="AOW19971.1"/>
    </source>
</evidence>
<dbReference type="Proteomes" id="UP000176050">
    <property type="component" value="Chromosome"/>
</dbReference>
<dbReference type="RefSeq" id="WP_070236110.1">
    <property type="nucleotide sequence ID" value="NZ_CP017478.1"/>
</dbReference>
<proteinExistence type="predicted"/>